<accession>A0A809SIG5</accession>
<proteinExistence type="predicted"/>
<dbReference type="Pfam" id="PF01595">
    <property type="entry name" value="CNNM"/>
    <property type="match status" value="1"/>
</dbReference>
<evidence type="ECO:0000256" key="1">
    <source>
        <dbReference type="ARBA" id="ARBA00022737"/>
    </source>
</evidence>
<dbReference type="SMART" id="SM00116">
    <property type="entry name" value="CBS"/>
    <property type="match status" value="2"/>
</dbReference>
<dbReference type="EMBL" id="AP022325">
    <property type="protein sequence ID" value="BBU47843.1"/>
    <property type="molecule type" value="Genomic_DNA"/>
</dbReference>
<dbReference type="InterPro" id="IPR046342">
    <property type="entry name" value="CBS_dom_sf"/>
</dbReference>
<evidence type="ECO:0000313" key="8">
    <source>
        <dbReference type="EMBL" id="BBU47843.1"/>
    </source>
</evidence>
<dbReference type="InterPro" id="IPR002550">
    <property type="entry name" value="CNNM"/>
</dbReference>
<dbReference type="AlphaFoldDB" id="A0A809SIG5"/>
<keyword evidence="4 5" id="KW-0812">Transmembrane</keyword>
<name>A0A809SIG5_9BACT</name>
<feature type="domain" description="CBS" evidence="6">
    <location>
        <begin position="258"/>
        <end position="317"/>
    </location>
</feature>
<dbReference type="GO" id="GO:0005886">
    <property type="term" value="C:plasma membrane"/>
    <property type="evidence" value="ECO:0007669"/>
    <property type="project" value="TreeGrafter"/>
</dbReference>
<feature type="domain" description="CNNM transmembrane" evidence="7">
    <location>
        <begin position="2"/>
        <end position="181"/>
    </location>
</feature>
<feature type="transmembrane region" description="Helical" evidence="5">
    <location>
        <begin position="6"/>
        <end position="26"/>
    </location>
</feature>
<keyword evidence="4 5" id="KW-1133">Transmembrane helix</keyword>
<dbReference type="Gene3D" id="3.10.580.10">
    <property type="entry name" value="CBS-domain"/>
    <property type="match status" value="1"/>
</dbReference>
<feature type="transmembrane region" description="Helical" evidence="5">
    <location>
        <begin position="62"/>
        <end position="88"/>
    </location>
</feature>
<dbReference type="InterPro" id="IPR000644">
    <property type="entry name" value="CBS_dom"/>
</dbReference>
<protein>
    <submittedName>
        <fullName evidence="8">Uncharacterized protein</fullName>
    </submittedName>
</protein>
<evidence type="ECO:0000256" key="4">
    <source>
        <dbReference type="PROSITE-ProRule" id="PRU01193"/>
    </source>
</evidence>
<organism evidence="8 9">
    <name type="scientific">Mycoplasmopsis felis</name>
    <dbReference type="NCBI Taxonomy" id="33923"/>
    <lineage>
        <taxon>Bacteria</taxon>
        <taxon>Bacillati</taxon>
        <taxon>Mycoplasmatota</taxon>
        <taxon>Mycoplasmoidales</taxon>
        <taxon>Metamycoplasmataceae</taxon>
        <taxon>Mycoplasmopsis</taxon>
    </lineage>
</organism>
<evidence type="ECO:0000259" key="7">
    <source>
        <dbReference type="PROSITE" id="PS51846"/>
    </source>
</evidence>
<dbReference type="KEGG" id="mfel:JPM2_5360"/>
<keyword evidence="9" id="KW-1185">Reference proteome</keyword>
<feature type="domain" description="CBS" evidence="6">
    <location>
        <begin position="200"/>
        <end position="257"/>
    </location>
</feature>
<evidence type="ECO:0000256" key="3">
    <source>
        <dbReference type="PROSITE-ProRule" id="PRU00703"/>
    </source>
</evidence>
<feature type="transmembrane region" description="Helical" evidence="5">
    <location>
        <begin position="94"/>
        <end position="114"/>
    </location>
</feature>
<keyword evidence="1" id="KW-0677">Repeat</keyword>
<evidence type="ECO:0000256" key="5">
    <source>
        <dbReference type="SAM" id="Phobius"/>
    </source>
</evidence>
<dbReference type="PANTHER" id="PTHR22777:SF17">
    <property type="entry name" value="UPF0053 PROTEIN SLL0260"/>
    <property type="match status" value="1"/>
</dbReference>
<reference evidence="8 9" key="1">
    <citation type="submission" date="2020-01" db="EMBL/GenBank/DDBJ databases">
        <title>Complete genome sequence of Mycoplasma felis strain Myco-2.</title>
        <authorList>
            <person name="Kinoshita Y."/>
            <person name="Niwa H."/>
            <person name="Uchida-Fujii E."/>
            <person name="Nukada T."/>
        </authorList>
    </citation>
    <scope>NUCLEOTIDE SEQUENCE [LARGE SCALE GENOMIC DNA]</scope>
    <source>
        <strain evidence="8 9">Myco-2</strain>
    </source>
</reference>
<dbReference type="PANTHER" id="PTHR22777">
    <property type="entry name" value="HEMOLYSIN-RELATED"/>
    <property type="match status" value="1"/>
</dbReference>
<dbReference type="Pfam" id="PF00571">
    <property type="entry name" value="CBS"/>
    <property type="match status" value="2"/>
</dbReference>
<dbReference type="SUPFAM" id="SSF54631">
    <property type="entry name" value="CBS-domain pair"/>
    <property type="match status" value="1"/>
</dbReference>
<keyword evidence="4 5" id="KW-0472">Membrane</keyword>
<dbReference type="PROSITE" id="PS51846">
    <property type="entry name" value="CNNM"/>
    <property type="match status" value="1"/>
</dbReference>
<gene>
    <name evidence="8" type="ORF">JPM2_5360</name>
</gene>
<feature type="transmembrane region" description="Helical" evidence="5">
    <location>
        <begin position="126"/>
        <end position="148"/>
    </location>
</feature>
<evidence type="ECO:0000256" key="2">
    <source>
        <dbReference type="ARBA" id="ARBA00023122"/>
    </source>
</evidence>
<evidence type="ECO:0000313" key="9">
    <source>
        <dbReference type="Proteomes" id="UP000464317"/>
    </source>
</evidence>
<evidence type="ECO:0000259" key="6">
    <source>
        <dbReference type="PROSITE" id="PS51371"/>
    </source>
</evidence>
<dbReference type="Proteomes" id="UP000464317">
    <property type="component" value="Chromosome"/>
</dbReference>
<keyword evidence="2 3" id="KW-0129">CBS domain</keyword>
<dbReference type="PROSITE" id="PS51371">
    <property type="entry name" value="CBS"/>
    <property type="match status" value="2"/>
</dbReference>
<sequence length="325" mass="37147">MSFIYYLVIIPILIILFLLSSIYSGCETAYSTLPKSKIYEMVENKETSNKLISKHYNKYNRILTTILIGNNLVNVISSVLMGVFLGKLFTDETLIIIISTAIVTPLLVIFGEITPKLLARKNPKKFLQFFSWWIDLNYWVFWILTWPIHKLSKDVYITNSEEDLKSIINLAQSEGVLQTGESLLAKNALDLDSTKVLSHYIKLKEVTTLSYKANVNEAIQLFKETNYSRIPVEQNGQLIGILLLKDIFHLKKGKIINYIKRVPLISSNSILSSALEKMRAARAQMGFVVENNNSTDVIGIITIEDIIEEIIGEIYDEYDDDEKIY</sequence>